<dbReference type="FunFam" id="1.10.10.10:FF:000001">
    <property type="entry name" value="LysR family transcriptional regulator"/>
    <property type="match status" value="1"/>
</dbReference>
<dbReference type="Gene3D" id="1.10.10.10">
    <property type="entry name" value="Winged helix-like DNA-binding domain superfamily/Winged helix DNA-binding domain"/>
    <property type="match status" value="1"/>
</dbReference>
<proteinExistence type="inferred from homology"/>
<keyword evidence="2" id="KW-0805">Transcription regulation</keyword>
<keyword evidence="3" id="KW-0238">DNA-binding</keyword>
<dbReference type="InterPro" id="IPR005119">
    <property type="entry name" value="LysR_subst-bd"/>
</dbReference>
<keyword evidence="4" id="KW-0804">Transcription</keyword>
<evidence type="ECO:0000256" key="2">
    <source>
        <dbReference type="ARBA" id="ARBA00023015"/>
    </source>
</evidence>
<dbReference type="Pfam" id="PF03466">
    <property type="entry name" value="LysR_substrate"/>
    <property type="match status" value="1"/>
</dbReference>
<evidence type="ECO:0000256" key="3">
    <source>
        <dbReference type="ARBA" id="ARBA00023125"/>
    </source>
</evidence>
<evidence type="ECO:0000256" key="4">
    <source>
        <dbReference type="ARBA" id="ARBA00023163"/>
    </source>
</evidence>
<dbReference type="SUPFAM" id="SSF46785">
    <property type="entry name" value="Winged helix' DNA-binding domain"/>
    <property type="match status" value="1"/>
</dbReference>
<dbReference type="PROSITE" id="PS50931">
    <property type="entry name" value="HTH_LYSR"/>
    <property type="match status" value="1"/>
</dbReference>
<feature type="domain" description="HTH lysR-type" evidence="5">
    <location>
        <begin position="6"/>
        <end position="63"/>
    </location>
</feature>
<gene>
    <name evidence="6" type="ORF">DY251_10585</name>
</gene>
<dbReference type="GO" id="GO:0003700">
    <property type="term" value="F:DNA-binding transcription factor activity"/>
    <property type="evidence" value="ECO:0007669"/>
    <property type="project" value="InterPro"/>
</dbReference>
<dbReference type="Pfam" id="PF00126">
    <property type="entry name" value="HTH_1"/>
    <property type="match status" value="1"/>
</dbReference>
<organism evidence="6 7">
    <name type="scientific">Mesorhizobium denitrificans</name>
    <dbReference type="NCBI Taxonomy" id="2294114"/>
    <lineage>
        <taxon>Bacteria</taxon>
        <taxon>Pseudomonadati</taxon>
        <taxon>Pseudomonadota</taxon>
        <taxon>Alphaproteobacteria</taxon>
        <taxon>Hyphomicrobiales</taxon>
        <taxon>Phyllobacteriaceae</taxon>
        <taxon>Mesorhizobium</taxon>
    </lineage>
</organism>
<dbReference type="InterPro" id="IPR058163">
    <property type="entry name" value="LysR-type_TF_proteobact-type"/>
</dbReference>
<dbReference type="AlphaFoldDB" id="A0A371XE23"/>
<dbReference type="EMBL" id="QURN01000007">
    <property type="protein sequence ID" value="RFC67443.1"/>
    <property type="molecule type" value="Genomic_DNA"/>
</dbReference>
<dbReference type="RefSeq" id="WP_116623876.1">
    <property type="nucleotide sequence ID" value="NZ_QURN01000007.1"/>
</dbReference>
<dbReference type="InterPro" id="IPR017786">
    <property type="entry name" value="TF_choline_sulphate-util"/>
</dbReference>
<dbReference type="Gene3D" id="3.40.190.10">
    <property type="entry name" value="Periplasmic binding protein-like II"/>
    <property type="match status" value="2"/>
</dbReference>
<dbReference type="NCBIfam" id="TIGR03418">
    <property type="entry name" value="chol_sulf_TF"/>
    <property type="match status" value="1"/>
</dbReference>
<sequence>MSERKVDLGWMRIFVETVRCGSFSAAATSLGLTQPAVSYQIRRIEEQTGQPLLHRRSRGVELTTQGRRLFEIARNAVDETDALMREFQSSSRAPVLRLRTDYAFSTLWLMPRISAFRVVNPGIDIQIVASQRFDPAEMEPSDIAIAFGAREDFEPGAALLLPETVFPVCTPDYLDRNPELKTGDLAKARLIHLDAAKPSPWFDWSDYFERSAIPARAGQGGLRFNTYNLVIQAAVEHQGAALGWVGLTDSLVRAGVLVSVGAPLSAPERGYFLVPPRVTARDSERLMSWLARETATPEIAS</sequence>
<dbReference type="PANTHER" id="PTHR30537">
    <property type="entry name" value="HTH-TYPE TRANSCRIPTIONAL REGULATOR"/>
    <property type="match status" value="1"/>
</dbReference>
<evidence type="ECO:0000259" key="5">
    <source>
        <dbReference type="PROSITE" id="PS50931"/>
    </source>
</evidence>
<comment type="caution">
    <text evidence="6">The sequence shown here is derived from an EMBL/GenBank/DDBJ whole genome shotgun (WGS) entry which is preliminary data.</text>
</comment>
<dbReference type="GO" id="GO:0006351">
    <property type="term" value="P:DNA-templated transcription"/>
    <property type="evidence" value="ECO:0007669"/>
    <property type="project" value="TreeGrafter"/>
</dbReference>
<accession>A0A371XE23</accession>
<dbReference type="InterPro" id="IPR036388">
    <property type="entry name" value="WH-like_DNA-bd_sf"/>
</dbReference>
<dbReference type="PANTHER" id="PTHR30537:SF26">
    <property type="entry name" value="GLYCINE CLEAVAGE SYSTEM TRANSCRIPTIONAL ACTIVATOR"/>
    <property type="match status" value="1"/>
</dbReference>
<evidence type="ECO:0000256" key="1">
    <source>
        <dbReference type="ARBA" id="ARBA00009437"/>
    </source>
</evidence>
<dbReference type="GO" id="GO:0043565">
    <property type="term" value="F:sequence-specific DNA binding"/>
    <property type="evidence" value="ECO:0007669"/>
    <property type="project" value="TreeGrafter"/>
</dbReference>
<evidence type="ECO:0000313" key="6">
    <source>
        <dbReference type="EMBL" id="RFC67443.1"/>
    </source>
</evidence>
<reference evidence="7" key="1">
    <citation type="submission" date="2018-08" db="EMBL/GenBank/DDBJ databases">
        <authorList>
            <person name="Im W.T."/>
        </authorList>
    </citation>
    <scope>NUCLEOTIDE SEQUENCE [LARGE SCALE GENOMIC DNA]</scope>
    <source>
        <strain evidence="7">LA-28</strain>
    </source>
</reference>
<dbReference type="SUPFAM" id="SSF53850">
    <property type="entry name" value="Periplasmic binding protein-like II"/>
    <property type="match status" value="1"/>
</dbReference>
<dbReference type="Proteomes" id="UP000262379">
    <property type="component" value="Unassembled WGS sequence"/>
</dbReference>
<comment type="similarity">
    <text evidence="1">Belongs to the LysR transcriptional regulatory family.</text>
</comment>
<dbReference type="InterPro" id="IPR036390">
    <property type="entry name" value="WH_DNA-bd_sf"/>
</dbReference>
<dbReference type="PRINTS" id="PR00039">
    <property type="entry name" value="HTHLYSR"/>
</dbReference>
<name>A0A371XE23_9HYPH</name>
<keyword evidence="7" id="KW-1185">Reference proteome</keyword>
<protein>
    <submittedName>
        <fullName evidence="6">LysR family transcriptional regulator</fullName>
    </submittedName>
</protein>
<evidence type="ECO:0000313" key="7">
    <source>
        <dbReference type="Proteomes" id="UP000262379"/>
    </source>
</evidence>
<dbReference type="InterPro" id="IPR000847">
    <property type="entry name" value="LysR_HTH_N"/>
</dbReference>